<evidence type="ECO:0000313" key="2">
    <source>
        <dbReference type="EMBL" id="KAG1787294.1"/>
    </source>
</evidence>
<name>A0A9P7DC32_9AGAM</name>
<dbReference type="Proteomes" id="UP000719766">
    <property type="component" value="Unassembled WGS sequence"/>
</dbReference>
<evidence type="ECO:0000256" key="1">
    <source>
        <dbReference type="SAM" id="MobiDB-lite"/>
    </source>
</evidence>
<protein>
    <submittedName>
        <fullName evidence="2">Uncharacterized protein</fullName>
    </submittedName>
</protein>
<dbReference type="EMBL" id="JABBWE010000081">
    <property type="protein sequence ID" value="KAG1787294.1"/>
    <property type="molecule type" value="Genomic_DNA"/>
</dbReference>
<proteinExistence type="predicted"/>
<evidence type="ECO:0000313" key="3">
    <source>
        <dbReference type="Proteomes" id="UP000719766"/>
    </source>
</evidence>
<dbReference type="GeneID" id="64601276"/>
<feature type="compositionally biased region" description="Acidic residues" evidence="1">
    <location>
        <begin position="207"/>
        <end position="231"/>
    </location>
</feature>
<keyword evidence="3" id="KW-1185">Reference proteome</keyword>
<gene>
    <name evidence="2" type="ORF">HD556DRAFT_1448952</name>
</gene>
<comment type="caution">
    <text evidence="2">The sequence shown here is derived from an EMBL/GenBank/DDBJ whole genome shotgun (WGS) entry which is preliminary data.</text>
</comment>
<dbReference type="AlphaFoldDB" id="A0A9P7DC32"/>
<reference evidence="2" key="1">
    <citation type="journal article" date="2020" name="New Phytol.">
        <title>Comparative genomics reveals dynamic genome evolution in host specialist ectomycorrhizal fungi.</title>
        <authorList>
            <person name="Lofgren L.A."/>
            <person name="Nguyen N.H."/>
            <person name="Vilgalys R."/>
            <person name="Ruytinx J."/>
            <person name="Liao H.L."/>
            <person name="Branco S."/>
            <person name="Kuo A."/>
            <person name="LaButti K."/>
            <person name="Lipzen A."/>
            <person name="Andreopoulos W."/>
            <person name="Pangilinan J."/>
            <person name="Riley R."/>
            <person name="Hundley H."/>
            <person name="Na H."/>
            <person name="Barry K."/>
            <person name="Grigoriev I.V."/>
            <person name="Stajich J.E."/>
            <person name="Kennedy P.G."/>
        </authorList>
    </citation>
    <scope>NUCLEOTIDE SEQUENCE</scope>
    <source>
        <strain evidence="2">S12</strain>
    </source>
</reference>
<dbReference type="RefSeq" id="XP_041154652.1">
    <property type="nucleotide sequence ID" value="XM_041307512.1"/>
</dbReference>
<organism evidence="2 3">
    <name type="scientific">Suillus plorans</name>
    <dbReference type="NCBI Taxonomy" id="116603"/>
    <lineage>
        <taxon>Eukaryota</taxon>
        <taxon>Fungi</taxon>
        <taxon>Dikarya</taxon>
        <taxon>Basidiomycota</taxon>
        <taxon>Agaricomycotina</taxon>
        <taxon>Agaricomycetes</taxon>
        <taxon>Agaricomycetidae</taxon>
        <taxon>Boletales</taxon>
        <taxon>Suillineae</taxon>
        <taxon>Suillaceae</taxon>
        <taxon>Suillus</taxon>
    </lineage>
</organism>
<feature type="region of interest" description="Disordered" evidence="1">
    <location>
        <begin position="204"/>
        <end position="232"/>
    </location>
</feature>
<sequence length="237" mass="26912">MQGQTSDQPVGLDTDQMKIHTNYHFTQSSLTFTLGELSAALQLIRDQNDIFNSHEDDGPEPIPLPCLEHGACPACILRAHRHKCYACGTKIHETVCTIHMTTQFSAKEVAISNCSDLEGVPEEKLLLLFNLFLPTTTATLQPLKIMPRPSIHKTIEAKLQASREKNRRHYAKDRILSQRRELRIQKDTGPSELQKAVEIFLHHHDSDEEEDQDELEMSDDSGNVEENDDDMIPYVIL</sequence>
<dbReference type="OrthoDB" id="2670957at2759"/>
<accession>A0A9P7DC32</accession>